<evidence type="ECO:0000313" key="6">
    <source>
        <dbReference type="EMBL" id="MYL96944.1"/>
    </source>
</evidence>
<dbReference type="Gene3D" id="3.50.50.60">
    <property type="entry name" value="FAD/NAD(P)-binding domain"/>
    <property type="match status" value="2"/>
</dbReference>
<dbReference type="AlphaFoldDB" id="A0A7X4GG60"/>
<keyword evidence="3" id="KW-0274">FAD</keyword>
<name>A0A7X4GG60_9SPHN</name>
<evidence type="ECO:0000259" key="5">
    <source>
        <dbReference type="Pfam" id="PF00890"/>
    </source>
</evidence>
<keyword evidence="4" id="KW-0560">Oxidoreductase</keyword>
<reference evidence="6 7" key="1">
    <citation type="submission" date="2019-12" db="EMBL/GenBank/DDBJ databases">
        <authorList>
            <person name="Feng G."/>
            <person name="Zhu H."/>
        </authorList>
    </citation>
    <scope>NUCLEOTIDE SEQUENCE [LARGE SCALE GENOMIC DNA]</scope>
    <source>
        <strain evidence="6 7">FGD1</strain>
    </source>
</reference>
<accession>A0A7X4GG60</accession>
<dbReference type="GO" id="GO:0016491">
    <property type="term" value="F:oxidoreductase activity"/>
    <property type="evidence" value="ECO:0007669"/>
    <property type="project" value="UniProtKB-KW"/>
</dbReference>
<dbReference type="RefSeq" id="WP_160984681.1">
    <property type="nucleotide sequence ID" value="NZ_WVTD01000002.1"/>
</dbReference>
<sequence>MAQFDEVFDWVVVGSGAGSMASALLMKQAGKSVVILEKAQWVGGTTCKSGGVMWIPANRFMNPGEDSLEQACRYLDAVVPDGPDSPGTSPARRRTYAVEAPKMLDFIVGQGVKMERGSTFWPDYYDELPGGVKTSRTVTALPFDKNELGKDWASKLRQGFLEVPVRLDDGMKLPFMKHSWKIKRIFLKIALKFVAGKLTGKHWVTAGAALQGRMLKAVLDRKAAEIRTGSPVSELIMDGDRSVGVITARDGRPWRVGARLGILINAGGFAMNQAMRDRYMPGTQAKWSNGIETDTGDMHIELAAKGAQLAQMDQMVGFQMSEAPGWDTDYVKPGTQSTTGKPHAIQVDQTGVRYMNEGGSYEEFCENMLVRNRTVPAIPSWAIMDQQYMDEYGVAGKGTAKKNMEKWLASGWMRRAETVEALAALIGVPPAALGGAVARWNGFVRSGRDEDFHRGERAYDNWLGDPFFKNGPNQCMGTIEKAPFYAIPIVPGDVGTYGGVVCDCDSRVLREDGRPIPGLYACGVTTASPMGRVYPGAGASVGPSMTFGWIAARHAAGLGNQFG</sequence>
<comment type="caution">
    <text evidence="6">The sequence shown here is derived from an EMBL/GenBank/DDBJ whole genome shotgun (WGS) entry which is preliminary data.</text>
</comment>
<evidence type="ECO:0000313" key="7">
    <source>
        <dbReference type="Proteomes" id="UP000465810"/>
    </source>
</evidence>
<proteinExistence type="predicted"/>
<evidence type="ECO:0000256" key="2">
    <source>
        <dbReference type="ARBA" id="ARBA00022630"/>
    </source>
</evidence>
<protein>
    <submittedName>
        <fullName evidence="6">FAD-binding protein</fullName>
    </submittedName>
</protein>
<evidence type="ECO:0000256" key="3">
    <source>
        <dbReference type="ARBA" id="ARBA00022827"/>
    </source>
</evidence>
<dbReference type="InterPro" id="IPR036188">
    <property type="entry name" value="FAD/NAD-bd_sf"/>
</dbReference>
<dbReference type="EMBL" id="WVTD01000002">
    <property type="protein sequence ID" value="MYL96944.1"/>
    <property type="molecule type" value="Genomic_DNA"/>
</dbReference>
<dbReference type="SUPFAM" id="SSF56425">
    <property type="entry name" value="Succinate dehydrogenase/fumarate reductase flavoprotein, catalytic domain"/>
    <property type="match status" value="1"/>
</dbReference>
<evidence type="ECO:0000256" key="1">
    <source>
        <dbReference type="ARBA" id="ARBA00001974"/>
    </source>
</evidence>
<comment type="cofactor">
    <cofactor evidence="1">
        <name>FAD</name>
        <dbReference type="ChEBI" id="CHEBI:57692"/>
    </cofactor>
</comment>
<dbReference type="PANTHER" id="PTHR43400:SF10">
    <property type="entry name" value="3-OXOSTEROID 1-DEHYDROGENASE"/>
    <property type="match status" value="1"/>
</dbReference>
<dbReference type="InterPro" id="IPR050315">
    <property type="entry name" value="FAD-oxidoreductase_2"/>
</dbReference>
<evidence type="ECO:0000256" key="4">
    <source>
        <dbReference type="ARBA" id="ARBA00023002"/>
    </source>
</evidence>
<dbReference type="PANTHER" id="PTHR43400">
    <property type="entry name" value="FUMARATE REDUCTASE"/>
    <property type="match status" value="1"/>
</dbReference>
<feature type="domain" description="FAD-dependent oxidoreductase 2 FAD-binding" evidence="5">
    <location>
        <begin position="9"/>
        <end position="541"/>
    </location>
</feature>
<keyword evidence="7" id="KW-1185">Reference proteome</keyword>
<dbReference type="InterPro" id="IPR003953">
    <property type="entry name" value="FAD-dep_OxRdtase_2_FAD-bd"/>
</dbReference>
<gene>
    <name evidence="6" type="ORF">GR702_04035</name>
</gene>
<organism evidence="6 7">
    <name type="scientific">Novosphingobium silvae</name>
    <dbReference type="NCBI Taxonomy" id="2692619"/>
    <lineage>
        <taxon>Bacteria</taxon>
        <taxon>Pseudomonadati</taxon>
        <taxon>Pseudomonadota</taxon>
        <taxon>Alphaproteobacteria</taxon>
        <taxon>Sphingomonadales</taxon>
        <taxon>Sphingomonadaceae</taxon>
        <taxon>Novosphingobium</taxon>
    </lineage>
</organism>
<dbReference type="InterPro" id="IPR027477">
    <property type="entry name" value="Succ_DH/fumarate_Rdtase_cat_sf"/>
</dbReference>
<dbReference type="GO" id="GO:0008202">
    <property type="term" value="P:steroid metabolic process"/>
    <property type="evidence" value="ECO:0007669"/>
    <property type="project" value="UniProtKB-ARBA"/>
</dbReference>
<dbReference type="Proteomes" id="UP000465810">
    <property type="component" value="Unassembled WGS sequence"/>
</dbReference>
<dbReference type="Gene3D" id="3.90.700.10">
    <property type="entry name" value="Succinate dehydrogenase/fumarate reductase flavoprotein, catalytic domain"/>
    <property type="match status" value="1"/>
</dbReference>
<keyword evidence="2" id="KW-0285">Flavoprotein</keyword>
<dbReference type="SUPFAM" id="SSF51905">
    <property type="entry name" value="FAD/NAD(P)-binding domain"/>
    <property type="match status" value="1"/>
</dbReference>
<dbReference type="Pfam" id="PF00890">
    <property type="entry name" value="FAD_binding_2"/>
    <property type="match status" value="1"/>
</dbReference>